<organism evidence="1 2">
    <name type="scientific">Callosobruchus maculatus</name>
    <name type="common">Southern cowpea weevil</name>
    <name type="synonym">Pulse bruchid</name>
    <dbReference type="NCBI Taxonomy" id="64391"/>
    <lineage>
        <taxon>Eukaryota</taxon>
        <taxon>Metazoa</taxon>
        <taxon>Ecdysozoa</taxon>
        <taxon>Arthropoda</taxon>
        <taxon>Hexapoda</taxon>
        <taxon>Insecta</taxon>
        <taxon>Pterygota</taxon>
        <taxon>Neoptera</taxon>
        <taxon>Endopterygota</taxon>
        <taxon>Coleoptera</taxon>
        <taxon>Polyphaga</taxon>
        <taxon>Cucujiformia</taxon>
        <taxon>Chrysomeloidea</taxon>
        <taxon>Chrysomelidae</taxon>
        <taxon>Bruchinae</taxon>
        <taxon>Bruchini</taxon>
        <taxon>Callosobruchus</taxon>
    </lineage>
</organism>
<accession>A0A653BVW3</accession>
<keyword evidence="2" id="KW-1185">Reference proteome</keyword>
<name>A0A653BVW3_CALMS</name>
<evidence type="ECO:0000313" key="2">
    <source>
        <dbReference type="Proteomes" id="UP000410492"/>
    </source>
</evidence>
<evidence type="ECO:0000313" key="1">
    <source>
        <dbReference type="EMBL" id="VEN39421.1"/>
    </source>
</evidence>
<sequence length="8" mass="948">MVEIRTIS</sequence>
<dbReference type="Proteomes" id="UP000410492">
    <property type="component" value="Unassembled WGS sequence"/>
</dbReference>
<dbReference type="EMBL" id="CAACVG010005539">
    <property type="protein sequence ID" value="VEN39421.1"/>
    <property type="molecule type" value="Genomic_DNA"/>
</dbReference>
<reference evidence="1 2" key="1">
    <citation type="submission" date="2019-01" db="EMBL/GenBank/DDBJ databases">
        <authorList>
            <person name="Sayadi A."/>
        </authorList>
    </citation>
    <scope>NUCLEOTIDE SEQUENCE [LARGE SCALE GENOMIC DNA]</scope>
</reference>
<protein>
    <submittedName>
        <fullName evidence="1">Uncharacterized protein</fullName>
    </submittedName>
</protein>
<gene>
    <name evidence="1" type="ORF">CALMAC_LOCUS3960</name>
</gene>
<proteinExistence type="predicted"/>